<gene>
    <name evidence="1" type="ORF">BWK72_12825</name>
</gene>
<evidence type="ECO:0008006" key="3">
    <source>
        <dbReference type="Google" id="ProtNLM"/>
    </source>
</evidence>
<dbReference type="Proteomes" id="UP000192505">
    <property type="component" value="Unassembled WGS sequence"/>
</dbReference>
<proteinExistence type="predicted"/>
<dbReference type="InterPro" id="IPR029024">
    <property type="entry name" value="TerB-like"/>
</dbReference>
<name>A0A1W9KU33_9BURK</name>
<accession>A0A1W9KU33</accession>
<dbReference type="Gene3D" id="1.10.3680.10">
    <property type="entry name" value="TerB-like"/>
    <property type="match status" value="1"/>
</dbReference>
<evidence type="ECO:0000313" key="1">
    <source>
        <dbReference type="EMBL" id="OQW87541.1"/>
    </source>
</evidence>
<comment type="caution">
    <text evidence="1">The sequence shown here is derived from an EMBL/GenBank/DDBJ whole genome shotgun (WGS) entry which is preliminary data.</text>
</comment>
<dbReference type="AlphaFoldDB" id="A0A1W9KU33"/>
<evidence type="ECO:0000313" key="2">
    <source>
        <dbReference type="Proteomes" id="UP000192505"/>
    </source>
</evidence>
<organism evidence="1 2">
    <name type="scientific">Rhodoferax ferrireducens</name>
    <dbReference type="NCBI Taxonomy" id="192843"/>
    <lineage>
        <taxon>Bacteria</taxon>
        <taxon>Pseudomonadati</taxon>
        <taxon>Pseudomonadota</taxon>
        <taxon>Betaproteobacteria</taxon>
        <taxon>Burkholderiales</taxon>
        <taxon>Comamonadaceae</taxon>
        <taxon>Rhodoferax</taxon>
    </lineage>
</organism>
<reference evidence="1 2" key="1">
    <citation type="submission" date="2017-01" db="EMBL/GenBank/DDBJ databases">
        <title>Novel large sulfur bacteria in the metagenomes of groundwater-fed chemosynthetic microbial mats in the Lake Huron basin.</title>
        <authorList>
            <person name="Sharrar A.M."/>
            <person name="Flood B.E."/>
            <person name="Bailey J.V."/>
            <person name="Jones D.S."/>
            <person name="Biddanda B."/>
            <person name="Ruberg S.A."/>
            <person name="Marcus D.N."/>
            <person name="Dick G.J."/>
        </authorList>
    </citation>
    <scope>NUCLEOTIDE SEQUENCE [LARGE SCALE GENOMIC DNA]</scope>
    <source>
        <strain evidence="1">A7</strain>
    </source>
</reference>
<protein>
    <recommendedName>
        <fullName evidence="3">Co-chaperone DjlA N-terminal domain-containing protein</fullName>
    </recommendedName>
</protein>
<sequence>MRKYAKDSPQAAARIISLTLIADGDVGQAELALLDALEVHQQLGLSREALHGVIDTFCEDLLSSKQLNWADACPVDEYTLTELMSEIEDPALRRKVLGLCVQLAEADDQIAEGESLVLIAAVGHWNLHYQMLTASIIPKLS</sequence>
<dbReference type="SUPFAM" id="SSF158682">
    <property type="entry name" value="TerB-like"/>
    <property type="match status" value="1"/>
</dbReference>
<dbReference type="EMBL" id="MTEI01000008">
    <property type="protein sequence ID" value="OQW87541.1"/>
    <property type="molecule type" value="Genomic_DNA"/>
</dbReference>
<dbReference type="CDD" id="cd07177">
    <property type="entry name" value="terB_like"/>
    <property type="match status" value="1"/>
</dbReference>